<dbReference type="EMBL" id="FOCV01000033">
    <property type="protein sequence ID" value="SEP01025.1"/>
    <property type="molecule type" value="Genomic_DNA"/>
</dbReference>
<evidence type="ECO:0000313" key="5">
    <source>
        <dbReference type="Proteomes" id="UP000198939"/>
    </source>
</evidence>
<name>A0A1H8UCV2_9HYPH</name>
<feature type="transmembrane region" description="Helical" evidence="1">
    <location>
        <begin position="6"/>
        <end position="29"/>
    </location>
</feature>
<dbReference type="Proteomes" id="UP000183063">
    <property type="component" value="Unassembled WGS sequence"/>
</dbReference>
<organism evidence="2 4">
    <name type="scientific">Rhizobium tibeticum</name>
    <dbReference type="NCBI Taxonomy" id="501024"/>
    <lineage>
        <taxon>Bacteria</taxon>
        <taxon>Pseudomonadati</taxon>
        <taxon>Pseudomonadota</taxon>
        <taxon>Alphaproteobacteria</taxon>
        <taxon>Hyphomicrobiales</taxon>
        <taxon>Rhizobiaceae</taxon>
        <taxon>Rhizobium/Agrobacterium group</taxon>
        <taxon>Rhizobium</taxon>
    </lineage>
</organism>
<reference evidence="4" key="3">
    <citation type="submission" date="2016-10" db="EMBL/GenBank/DDBJ databases">
        <authorList>
            <person name="Wibberg D."/>
        </authorList>
    </citation>
    <scope>NUCLEOTIDE SEQUENCE [LARGE SCALE GENOMIC DNA]</scope>
</reference>
<keyword evidence="5" id="KW-1185">Reference proteome</keyword>
<keyword evidence="1" id="KW-0812">Transmembrane</keyword>
<keyword evidence="1" id="KW-0472">Membrane</keyword>
<gene>
    <name evidence="2" type="ORF">RTCCBAU85039_5556</name>
    <name evidence="3" type="ORF">SAMN05216228_103344</name>
</gene>
<sequence>MFAGRYLWWMLIAIAIFLFFTMCFDYVTWLTVVSSGCARIAGSCGPIIVTMTGSMKPSGVYLAGGIILVVTLARIHYLSMGWVWGVVVAIWFVASAPFPLLLANGWTGQLKPETVLEGLPVAFLFLVVFCVYIGWSFEDSGARPLGVWRTLRATMFLSAVYGTLLALSETPAVATTPGRLLGEMQLSTSIAALQPTLHDVLALGMARDTFAYIVVAIFVAGLAASLLPQNLGELKARLIQPFMLRGSRQ</sequence>
<evidence type="ECO:0000313" key="2">
    <source>
        <dbReference type="EMBL" id="SEI17052.1"/>
    </source>
</evidence>
<dbReference type="Proteomes" id="UP000198939">
    <property type="component" value="Unassembled WGS sequence"/>
</dbReference>
<feature type="transmembrane region" description="Helical" evidence="1">
    <location>
        <begin position="59"/>
        <end position="77"/>
    </location>
</feature>
<dbReference type="AlphaFoldDB" id="A0A1H8UCV2"/>
<protein>
    <submittedName>
        <fullName evidence="2">Uncharacterized protein</fullName>
    </submittedName>
</protein>
<dbReference type="RefSeq" id="WP_072380391.1">
    <property type="nucleotide sequence ID" value="NZ_FNXB01000042.1"/>
</dbReference>
<proteinExistence type="predicted"/>
<feature type="transmembrane region" description="Helical" evidence="1">
    <location>
        <begin position="115"/>
        <end position="135"/>
    </location>
</feature>
<evidence type="ECO:0000256" key="1">
    <source>
        <dbReference type="SAM" id="Phobius"/>
    </source>
</evidence>
<dbReference type="OrthoDB" id="8397143at2"/>
<keyword evidence="1" id="KW-1133">Transmembrane helix</keyword>
<feature type="transmembrane region" description="Helical" evidence="1">
    <location>
        <begin position="147"/>
        <end position="168"/>
    </location>
</feature>
<evidence type="ECO:0000313" key="3">
    <source>
        <dbReference type="EMBL" id="SEP01025.1"/>
    </source>
</evidence>
<accession>A0A1H8UCV2</accession>
<feature type="transmembrane region" description="Helical" evidence="1">
    <location>
        <begin position="209"/>
        <end position="227"/>
    </location>
</feature>
<evidence type="ECO:0000313" key="4">
    <source>
        <dbReference type="Proteomes" id="UP000183063"/>
    </source>
</evidence>
<dbReference type="EMBL" id="FNXB01000042">
    <property type="protein sequence ID" value="SEI17052.1"/>
    <property type="molecule type" value="Genomic_DNA"/>
</dbReference>
<reference evidence="2" key="1">
    <citation type="submission" date="2016-10" db="EMBL/GenBank/DDBJ databases">
        <authorList>
            <person name="de Groot N.N."/>
        </authorList>
    </citation>
    <scope>NUCLEOTIDE SEQUENCE [LARGE SCALE GENOMIC DNA]</scope>
    <source>
        <strain evidence="2">CCBAU85039</strain>
    </source>
</reference>
<reference evidence="3 5" key="2">
    <citation type="submission" date="2016-10" db="EMBL/GenBank/DDBJ databases">
        <authorList>
            <person name="Varghese N."/>
            <person name="Submissions S."/>
        </authorList>
    </citation>
    <scope>NUCLEOTIDE SEQUENCE [LARGE SCALE GENOMIC DNA]</scope>
    <source>
        <strain evidence="3 5">CGMCC 1.7071</strain>
    </source>
</reference>
<feature type="transmembrane region" description="Helical" evidence="1">
    <location>
        <begin position="83"/>
        <end position="103"/>
    </location>
</feature>